<proteinExistence type="predicted"/>
<dbReference type="SUPFAM" id="SSF51215">
    <property type="entry name" value="Regulatory protein AraC"/>
    <property type="match status" value="1"/>
</dbReference>
<evidence type="ECO:0000259" key="4">
    <source>
        <dbReference type="PROSITE" id="PS01124"/>
    </source>
</evidence>
<keyword evidence="6" id="KW-1185">Reference proteome</keyword>
<dbReference type="AlphaFoldDB" id="A0A1M6E0E8"/>
<evidence type="ECO:0000256" key="3">
    <source>
        <dbReference type="ARBA" id="ARBA00023163"/>
    </source>
</evidence>
<dbReference type="SUPFAM" id="SSF46689">
    <property type="entry name" value="Homeodomain-like"/>
    <property type="match status" value="2"/>
</dbReference>
<keyword evidence="3" id="KW-0804">Transcription</keyword>
<dbReference type="InterPro" id="IPR003313">
    <property type="entry name" value="AraC-bd"/>
</dbReference>
<sequence length="298" mass="34352">MSVMYSYRCLNYRKGDTMHVIERGVLDHSQAYFYTPSQLARSILFYVICAGHFYCDSNYHLKRQSYNSFLLMYVRAGEGTVWFDDKVVTARAGDIVLLNCYRPHAYSTDGWETLWCHIDGNICTEYFNLIYNRSGCVLPLHGSPLIPDCLEDIFKLLQNSQILNEHLVSCQIQRLLAELYGVASQYPTGSTDQDHPMIKAITYIKANYSSKISLNDLADHLCISVYYFSRLFKKTTGYSPYEYVTMVRLNRAKDLLKTTGLSVKEIAFTTGFNSEANFITCFKQHTKNTPTEFRKVPF</sequence>
<dbReference type="InterPro" id="IPR018060">
    <property type="entry name" value="HTH_AraC"/>
</dbReference>
<dbReference type="InterPro" id="IPR009057">
    <property type="entry name" value="Homeodomain-like_sf"/>
</dbReference>
<dbReference type="PROSITE" id="PS01124">
    <property type="entry name" value="HTH_ARAC_FAMILY_2"/>
    <property type="match status" value="1"/>
</dbReference>
<evidence type="ECO:0000256" key="1">
    <source>
        <dbReference type="ARBA" id="ARBA00023015"/>
    </source>
</evidence>
<dbReference type="GO" id="GO:0003700">
    <property type="term" value="F:DNA-binding transcription factor activity"/>
    <property type="evidence" value="ECO:0007669"/>
    <property type="project" value="InterPro"/>
</dbReference>
<reference evidence="5 6" key="1">
    <citation type="submission" date="2016-11" db="EMBL/GenBank/DDBJ databases">
        <authorList>
            <person name="Varghese N."/>
            <person name="Submissions S."/>
        </authorList>
    </citation>
    <scope>NUCLEOTIDE SEQUENCE [LARGE SCALE GENOMIC DNA]</scope>
    <source>
        <strain evidence="5 6">DSM 15287</strain>
    </source>
</reference>
<dbReference type="EMBL" id="FQZD01000007">
    <property type="protein sequence ID" value="SHI78994.1"/>
    <property type="molecule type" value="Genomic_DNA"/>
</dbReference>
<dbReference type="InterPro" id="IPR018062">
    <property type="entry name" value="HTH_AraC-typ_CS"/>
</dbReference>
<evidence type="ECO:0000313" key="6">
    <source>
        <dbReference type="Proteomes" id="UP000322917"/>
    </source>
</evidence>
<organism evidence="5 6">
    <name type="scientific">Propionispora hippei DSM 15287</name>
    <dbReference type="NCBI Taxonomy" id="1123003"/>
    <lineage>
        <taxon>Bacteria</taxon>
        <taxon>Bacillati</taxon>
        <taxon>Bacillota</taxon>
        <taxon>Negativicutes</taxon>
        <taxon>Selenomonadales</taxon>
        <taxon>Sporomusaceae</taxon>
        <taxon>Propionispora</taxon>
    </lineage>
</organism>
<dbReference type="OrthoDB" id="9813413at2"/>
<dbReference type="InterPro" id="IPR037923">
    <property type="entry name" value="HTH-like"/>
</dbReference>
<dbReference type="SMART" id="SM00342">
    <property type="entry name" value="HTH_ARAC"/>
    <property type="match status" value="1"/>
</dbReference>
<protein>
    <submittedName>
        <fullName evidence="5">AraC-like ligand binding domain-containing protein</fullName>
    </submittedName>
</protein>
<gene>
    <name evidence="5" type="ORF">SAMN02745170_01080</name>
</gene>
<dbReference type="GO" id="GO:0043565">
    <property type="term" value="F:sequence-specific DNA binding"/>
    <property type="evidence" value="ECO:0007669"/>
    <property type="project" value="InterPro"/>
</dbReference>
<accession>A0A1M6E0E8</accession>
<dbReference type="PROSITE" id="PS00041">
    <property type="entry name" value="HTH_ARAC_FAMILY_1"/>
    <property type="match status" value="1"/>
</dbReference>
<evidence type="ECO:0000313" key="5">
    <source>
        <dbReference type="EMBL" id="SHI78994.1"/>
    </source>
</evidence>
<name>A0A1M6E0E8_9FIRM</name>
<dbReference type="Pfam" id="PF02311">
    <property type="entry name" value="AraC_binding"/>
    <property type="match status" value="1"/>
</dbReference>
<evidence type="ECO:0000256" key="2">
    <source>
        <dbReference type="ARBA" id="ARBA00023125"/>
    </source>
</evidence>
<dbReference type="PANTHER" id="PTHR43280">
    <property type="entry name" value="ARAC-FAMILY TRANSCRIPTIONAL REGULATOR"/>
    <property type="match status" value="1"/>
</dbReference>
<dbReference type="PANTHER" id="PTHR43280:SF2">
    <property type="entry name" value="HTH-TYPE TRANSCRIPTIONAL REGULATOR EXSA"/>
    <property type="match status" value="1"/>
</dbReference>
<dbReference type="Gene3D" id="1.10.10.60">
    <property type="entry name" value="Homeodomain-like"/>
    <property type="match status" value="2"/>
</dbReference>
<dbReference type="Pfam" id="PF12833">
    <property type="entry name" value="HTH_18"/>
    <property type="match status" value="1"/>
</dbReference>
<feature type="domain" description="HTH araC/xylS-type" evidence="4">
    <location>
        <begin position="198"/>
        <end position="296"/>
    </location>
</feature>
<dbReference type="Gene3D" id="2.60.120.280">
    <property type="entry name" value="Regulatory protein AraC"/>
    <property type="match status" value="1"/>
</dbReference>
<dbReference type="Proteomes" id="UP000322917">
    <property type="component" value="Unassembled WGS sequence"/>
</dbReference>
<keyword evidence="1" id="KW-0805">Transcription regulation</keyword>
<keyword evidence="2" id="KW-0238">DNA-binding</keyword>